<protein>
    <submittedName>
        <fullName evidence="2">Uncharacterized protein</fullName>
    </submittedName>
</protein>
<evidence type="ECO:0000256" key="1">
    <source>
        <dbReference type="SAM" id="Phobius"/>
    </source>
</evidence>
<dbReference type="EMBL" id="JRLV01000009">
    <property type="protein sequence ID" value="KGO80813.1"/>
    <property type="molecule type" value="Genomic_DNA"/>
</dbReference>
<proteinExistence type="predicted"/>
<evidence type="ECO:0000313" key="2">
    <source>
        <dbReference type="EMBL" id="KGO80813.1"/>
    </source>
</evidence>
<dbReference type="RefSeq" id="WP_035133607.1">
    <property type="nucleotide sequence ID" value="NZ_JRLV01000009.1"/>
</dbReference>
<name>A0A0A2LNP5_9FLAO</name>
<dbReference type="STRING" id="1406840.Q763_09765"/>
<dbReference type="Proteomes" id="UP000030129">
    <property type="component" value="Unassembled WGS sequence"/>
</dbReference>
<organism evidence="2 3">
    <name type="scientific">Flavobacterium beibuense F44-8</name>
    <dbReference type="NCBI Taxonomy" id="1406840"/>
    <lineage>
        <taxon>Bacteria</taxon>
        <taxon>Pseudomonadati</taxon>
        <taxon>Bacteroidota</taxon>
        <taxon>Flavobacteriia</taxon>
        <taxon>Flavobacteriales</taxon>
        <taxon>Flavobacteriaceae</taxon>
        <taxon>Flavobacterium</taxon>
    </lineage>
</organism>
<keyword evidence="1" id="KW-0812">Transmembrane</keyword>
<gene>
    <name evidence="2" type="ORF">Q763_09765</name>
</gene>
<keyword evidence="3" id="KW-1185">Reference proteome</keyword>
<accession>A0A0A2LNP5</accession>
<evidence type="ECO:0000313" key="3">
    <source>
        <dbReference type="Proteomes" id="UP000030129"/>
    </source>
</evidence>
<dbReference type="AlphaFoldDB" id="A0A0A2LNP5"/>
<keyword evidence="1" id="KW-1133">Transmembrane helix</keyword>
<dbReference type="eggNOG" id="ENOG5033EG2">
    <property type="taxonomic scope" value="Bacteria"/>
</dbReference>
<sequence length="159" mass="18067">MKRNTKQKKEAPKNGLLILGLLALYKWLQKAWAKWMSNKTKSISKRAVTIALVVFISLTSGYCIYLGVHAITGKSKGNAFTVTSIKRPRHLTESGAIASPLPPVSKQDYRRIQKFRLYMDSLARSPSGRNIYDSIIATRPGLMDSVRYIEKEYQNFKNQ</sequence>
<comment type="caution">
    <text evidence="2">The sequence shown here is derived from an EMBL/GenBank/DDBJ whole genome shotgun (WGS) entry which is preliminary data.</text>
</comment>
<keyword evidence="1" id="KW-0472">Membrane</keyword>
<feature type="transmembrane region" description="Helical" evidence="1">
    <location>
        <begin position="49"/>
        <end position="68"/>
    </location>
</feature>
<reference evidence="2 3" key="1">
    <citation type="submission" date="2013-09" db="EMBL/GenBank/DDBJ databases">
        <authorList>
            <person name="Zeng Z."/>
            <person name="Chen C."/>
        </authorList>
    </citation>
    <scope>NUCLEOTIDE SEQUENCE [LARGE SCALE GENOMIC DNA]</scope>
    <source>
        <strain evidence="2 3">F44-8</strain>
    </source>
</reference>